<dbReference type="RefSeq" id="YP_009602817.1">
    <property type="nucleotide sequence ID" value="NC_041944.1"/>
</dbReference>
<gene>
    <name evidence="2" type="primary">15</name>
    <name evidence="2" type="ORF">PREAMBLE_15</name>
</gene>
<dbReference type="Gene3D" id="2.60.120.260">
    <property type="entry name" value="Galactose-binding domain-like"/>
    <property type="match status" value="1"/>
</dbReference>
<evidence type="ECO:0000313" key="3">
    <source>
        <dbReference type="Proteomes" id="UP000222441"/>
    </source>
</evidence>
<dbReference type="EMBL" id="KU160659">
    <property type="protein sequence ID" value="ALY09797.1"/>
    <property type="molecule type" value="Genomic_DNA"/>
</dbReference>
<dbReference type="Pfam" id="PF22768">
    <property type="entry name" value="SPP1_Dit"/>
    <property type="match status" value="1"/>
</dbReference>
<feature type="domain" description="Siphovirus-type tail component C-terminal" evidence="1">
    <location>
        <begin position="616"/>
        <end position="710"/>
    </location>
</feature>
<evidence type="ECO:0000259" key="1">
    <source>
        <dbReference type="Pfam" id="PF22768"/>
    </source>
</evidence>
<keyword evidence="3" id="KW-1185">Reference proteome</keyword>
<proteinExistence type="predicted"/>
<dbReference type="GeneID" id="40078683"/>
<accession>A0A0U4JCU0</accession>
<protein>
    <submittedName>
        <fullName evidence="2">Minor tail protein</fullName>
    </submittedName>
</protein>
<name>A0A0U4JCU0_9CAUD</name>
<dbReference type="Proteomes" id="UP000222441">
    <property type="component" value="Segment"/>
</dbReference>
<dbReference type="Gene3D" id="2.60.120.860">
    <property type="match status" value="1"/>
</dbReference>
<evidence type="ECO:0000313" key="2">
    <source>
        <dbReference type="EMBL" id="ALY09797.1"/>
    </source>
</evidence>
<dbReference type="InterPro" id="IPR054738">
    <property type="entry name" value="Siphovirus-type_tail_C"/>
</dbReference>
<sequence length="713" mass="76458">MTDNLLVAPTSATLELTTGENIQWGAPGSGSQLFMSNVKGWHGSSPIRRDKSDRLGAHGTHSERGWKDERLIQLDGAYVGTSPLDAEMKIQELAGLFGDGTEGKFTTNSALGTRWANVYLTGDGFDPIWTGRAQFKFTIFLLAPDPRKYGSSLWSPEIGIPTESGGLRFDLFSGQWDLSRTNYASNGLPYAPVGTELYSTNLILNPSFELDMFSWGTTGCTAARSTVGSGSNPPMIKSGTYNCQTVSDGTSNLPGIQVNGAIYRPAVTPGQWAGMSAFVATETGYEVRIWINWRDAAGTTISNTLSNWTVASFYPGANLQIVGQAPALAASAGYYVQYRNPADTVSPVASGKRMWVDTVSLFVANTQGEVQTWLNEPYYDGSTTNDDFIYSWTGTPHQSTTTKSAPVTPTGWNYLAGTGEVGDTLWRSLTGPDGRSGLARRAIYVPKASGSTGWTYTESGLTGNTNDTYTGQMLLTCPNTLSSRLRITFLMNSTTVNQVDSAVQTLTAGVPTLVNVVGTATGAFNRIALWFYHTTGNTPDVGNYDASRALIEQTEAVDTPWFDGDSLDTAGHDYGWNGAQGVSSSYDLIPHVPSTVGILDFGVSGSTGTVSLSNPGTADTGPKFTITGTTVPGFTITELNTGRRLVYTGTIRTGQKLVIDTDDGSVLLDGYAPRELAVAEWTRLGRGETGSWLFESPGSNNAKMKVEVRPAWW</sequence>
<dbReference type="KEGG" id="vg:40078683"/>
<organism evidence="2 3">
    <name type="scientific">Arthrobacter phage Preamble</name>
    <dbReference type="NCBI Taxonomy" id="1772310"/>
    <lineage>
        <taxon>Viruses</taxon>
        <taxon>Duplodnaviria</taxon>
        <taxon>Heunggongvirae</taxon>
        <taxon>Uroviricota</taxon>
        <taxon>Caudoviricetes</taxon>
        <taxon>Korravirus</taxon>
        <taxon>Korravirus preamble</taxon>
    </lineage>
</organism>
<reference evidence="2 3" key="1">
    <citation type="submission" date="2015-11" db="EMBL/GenBank/DDBJ databases">
        <authorList>
            <person name="Chudoff D."/>
            <person name="Dunbar D."/>
            <person name="Jacobs-Sera D."/>
            <person name="Guerrero C.A."/>
            <person name="Bowman C.A."/>
            <person name="Russell D.A."/>
            <person name="Pope W.H."/>
            <person name="Hatfull G.F."/>
        </authorList>
    </citation>
    <scope>NUCLEOTIDE SEQUENCE [LARGE SCALE GENOMIC DNA]</scope>
</reference>
<dbReference type="OrthoDB" id="1156at10239"/>